<feature type="region of interest" description="Disordered" evidence="9">
    <location>
        <begin position="435"/>
        <end position="483"/>
    </location>
</feature>
<dbReference type="InterPro" id="IPR050888">
    <property type="entry name" value="ZnF_C2H2-type_TF"/>
</dbReference>
<feature type="region of interest" description="Disordered" evidence="9">
    <location>
        <begin position="127"/>
        <end position="161"/>
    </location>
</feature>
<feature type="domain" description="C2H2-type" evidence="10">
    <location>
        <begin position="252"/>
        <end position="280"/>
    </location>
</feature>
<dbReference type="Gene3D" id="1.10.1620.20">
    <property type="entry name" value="ATP synthase, F1 complex, epsilon subunit superfamily, mitochondrial"/>
    <property type="match status" value="1"/>
</dbReference>
<dbReference type="SUPFAM" id="SSF48690">
    <property type="entry name" value="Epsilon subunit of mitochondrial F1F0-ATP synthase"/>
    <property type="match status" value="1"/>
</dbReference>
<keyword evidence="6" id="KW-0862">Zinc</keyword>
<evidence type="ECO:0000256" key="5">
    <source>
        <dbReference type="ARBA" id="ARBA00022771"/>
    </source>
</evidence>
<keyword evidence="4" id="KW-0677">Repeat</keyword>
<evidence type="ECO:0000256" key="9">
    <source>
        <dbReference type="SAM" id="MobiDB-lite"/>
    </source>
</evidence>
<feature type="region of interest" description="Disordered" evidence="9">
    <location>
        <begin position="395"/>
        <end position="418"/>
    </location>
</feature>
<sequence>MLHHLLLLGLMVDLLLMDLNLLGRVVLVLQYLLLLHRTYPSTMFWRAAGLNYVRYSKIAAEVTRKCQTVAKGTATKKADASLKVTVWEQGKPKKIEVSHPVCTKRSSSRSTSLSLCSLSPKRRRTAVSRRIASESDAQAPASNDSTDTSLLDEAEPSPSTDSKLNLLLGKCCISSSHLACSECGEIFDKPLLLHAHLASEHHSDTVLCSHCGRTSAYLQRNHVCSVCNKFFAHLAEHELTHFRDKTGRHALMECPKCYRSFANVFDLKQHCLQAHTQRSGRQFGCFACSERFTSRHIRDHHFVSHIQSIVDNVMDNMENIQERMGHQLQNNQCPLCHYAMSSRKSFRFHLIYRHILTDMTQMRSLLGPTPYDHGEMKLVMKIISLGGSPHSLNAAFDCDENGNPLAPRKRGKKPHPLPPVVIPDFMQALLKEEANDSGCDMSGGESPDSQLPEEEFHESSIKDEEQHQPQPEPHLQAEETQTQPWVGLRSKLINICLREKSDSSDVECSVCESSFPRMYDFELHLISEHIELALG</sequence>
<comment type="caution">
    <text evidence="11">The sequence shown here is derived from an EMBL/GenBank/DDBJ whole genome shotgun (WGS) entry which is preliminary data.</text>
</comment>
<evidence type="ECO:0000256" key="1">
    <source>
        <dbReference type="ARBA" id="ARBA00004123"/>
    </source>
</evidence>
<dbReference type="InterPro" id="IPR006721">
    <property type="entry name" value="ATP_synth_F1_esu_mt"/>
</dbReference>
<dbReference type="EMBL" id="JAUCMV010000002">
    <property type="protein sequence ID" value="KAK0421211.1"/>
    <property type="molecule type" value="Genomic_DNA"/>
</dbReference>
<dbReference type="InterPro" id="IPR013087">
    <property type="entry name" value="Znf_C2H2_type"/>
</dbReference>
<gene>
    <name evidence="11" type="ORF">QR680_015114</name>
</gene>
<evidence type="ECO:0000256" key="2">
    <source>
        <dbReference type="ARBA" id="ARBA00009502"/>
    </source>
</evidence>
<dbReference type="GO" id="GO:0008270">
    <property type="term" value="F:zinc ion binding"/>
    <property type="evidence" value="ECO:0007669"/>
    <property type="project" value="UniProtKB-KW"/>
</dbReference>
<feature type="compositionally biased region" description="Polar residues" evidence="9">
    <location>
        <begin position="140"/>
        <end position="149"/>
    </location>
</feature>
<protein>
    <recommendedName>
        <fullName evidence="10">C2H2-type domain-containing protein</fullName>
    </recommendedName>
</protein>
<dbReference type="CDD" id="cd12153">
    <property type="entry name" value="F1-ATPase_epsilon"/>
    <property type="match status" value="1"/>
</dbReference>
<dbReference type="SMART" id="SM00355">
    <property type="entry name" value="ZnF_C2H2"/>
    <property type="match status" value="6"/>
</dbReference>
<evidence type="ECO:0000313" key="11">
    <source>
        <dbReference type="EMBL" id="KAK0421211.1"/>
    </source>
</evidence>
<evidence type="ECO:0000256" key="6">
    <source>
        <dbReference type="ARBA" id="ARBA00022833"/>
    </source>
</evidence>
<evidence type="ECO:0000256" key="7">
    <source>
        <dbReference type="ARBA" id="ARBA00023242"/>
    </source>
</evidence>
<dbReference type="PANTHER" id="PTHR24406">
    <property type="entry name" value="TRANSCRIPTIONAL REPRESSOR CTCFL-RELATED"/>
    <property type="match status" value="1"/>
</dbReference>
<dbReference type="GO" id="GO:0005743">
    <property type="term" value="C:mitochondrial inner membrane"/>
    <property type="evidence" value="ECO:0007669"/>
    <property type="project" value="InterPro"/>
</dbReference>
<comment type="subcellular location">
    <subcellularLocation>
        <location evidence="1">Nucleus</location>
    </subcellularLocation>
</comment>
<feature type="compositionally biased region" description="Basic and acidic residues" evidence="9">
    <location>
        <begin position="457"/>
        <end position="467"/>
    </location>
</feature>
<keyword evidence="7" id="KW-0539">Nucleus</keyword>
<dbReference type="GO" id="GO:0005634">
    <property type="term" value="C:nucleus"/>
    <property type="evidence" value="ECO:0007669"/>
    <property type="project" value="UniProtKB-SubCell"/>
</dbReference>
<evidence type="ECO:0000256" key="8">
    <source>
        <dbReference type="PROSITE-ProRule" id="PRU00042"/>
    </source>
</evidence>
<dbReference type="GO" id="GO:0045259">
    <property type="term" value="C:proton-transporting ATP synthase complex"/>
    <property type="evidence" value="ECO:0007669"/>
    <property type="project" value="InterPro"/>
</dbReference>
<comment type="similarity">
    <text evidence="2">Belongs to the eukaryotic ATPase epsilon family.</text>
</comment>
<keyword evidence="5 8" id="KW-0863">Zinc-finger</keyword>
<proteinExistence type="inferred from homology"/>
<accession>A0AA39ICT0</accession>
<feature type="domain" description="C2H2-type" evidence="10">
    <location>
        <begin position="178"/>
        <end position="206"/>
    </location>
</feature>
<dbReference type="PROSITE" id="PS50157">
    <property type="entry name" value="ZINC_FINGER_C2H2_2"/>
    <property type="match status" value="2"/>
</dbReference>
<evidence type="ECO:0000256" key="4">
    <source>
        <dbReference type="ARBA" id="ARBA00022737"/>
    </source>
</evidence>
<dbReference type="GO" id="GO:0046933">
    <property type="term" value="F:proton-transporting ATP synthase activity, rotational mechanism"/>
    <property type="evidence" value="ECO:0007669"/>
    <property type="project" value="InterPro"/>
</dbReference>
<dbReference type="InterPro" id="IPR036742">
    <property type="entry name" value="ATP_synth_F1_esu_sf_mt"/>
</dbReference>
<dbReference type="AlphaFoldDB" id="A0AA39ICT0"/>
<dbReference type="Proteomes" id="UP001175271">
    <property type="component" value="Unassembled WGS sequence"/>
</dbReference>
<dbReference type="PROSITE" id="PS00028">
    <property type="entry name" value="ZINC_FINGER_C2H2_1"/>
    <property type="match status" value="4"/>
</dbReference>
<evidence type="ECO:0000256" key="3">
    <source>
        <dbReference type="ARBA" id="ARBA00022723"/>
    </source>
</evidence>
<evidence type="ECO:0000259" key="10">
    <source>
        <dbReference type="PROSITE" id="PS50157"/>
    </source>
</evidence>
<organism evidence="11 12">
    <name type="scientific">Steinernema hermaphroditum</name>
    <dbReference type="NCBI Taxonomy" id="289476"/>
    <lineage>
        <taxon>Eukaryota</taxon>
        <taxon>Metazoa</taxon>
        <taxon>Ecdysozoa</taxon>
        <taxon>Nematoda</taxon>
        <taxon>Chromadorea</taxon>
        <taxon>Rhabditida</taxon>
        <taxon>Tylenchina</taxon>
        <taxon>Panagrolaimomorpha</taxon>
        <taxon>Strongyloidoidea</taxon>
        <taxon>Steinernematidae</taxon>
        <taxon>Steinernema</taxon>
    </lineage>
</organism>
<keyword evidence="12" id="KW-1185">Reference proteome</keyword>
<reference evidence="11" key="1">
    <citation type="submission" date="2023-06" db="EMBL/GenBank/DDBJ databases">
        <title>Genomic analysis of the entomopathogenic nematode Steinernema hermaphroditum.</title>
        <authorList>
            <person name="Schwarz E.M."/>
            <person name="Heppert J.K."/>
            <person name="Baniya A."/>
            <person name="Schwartz H.T."/>
            <person name="Tan C.-H."/>
            <person name="Antoshechkin I."/>
            <person name="Sternberg P.W."/>
            <person name="Goodrich-Blair H."/>
            <person name="Dillman A.R."/>
        </authorList>
    </citation>
    <scope>NUCLEOTIDE SEQUENCE</scope>
    <source>
        <strain evidence="11">PS9179</strain>
        <tissue evidence="11">Whole animal</tissue>
    </source>
</reference>
<name>A0AA39ICT0_9BILA</name>
<evidence type="ECO:0000313" key="12">
    <source>
        <dbReference type="Proteomes" id="UP001175271"/>
    </source>
</evidence>
<dbReference type="Pfam" id="PF04627">
    <property type="entry name" value="ATP-synt_Eps"/>
    <property type="match status" value="1"/>
</dbReference>
<keyword evidence="3" id="KW-0479">Metal-binding</keyword>